<sequence>MALTREFRETVLLRAQKDRAFRQAMLTEAVNEFLTGDLEAGKAMLRDYINATITFDRLAALLDKPSKSLQRMLGPNGNPTAENIFSLIKALQQTERVRLRVNAAKKAA</sequence>
<evidence type="ECO:0000313" key="2">
    <source>
        <dbReference type="Proteomes" id="UP000178379"/>
    </source>
</evidence>
<proteinExistence type="predicted"/>
<dbReference type="Proteomes" id="UP000178379">
    <property type="component" value="Unassembled WGS sequence"/>
</dbReference>
<name>A0A1F6T554_9PROT</name>
<protein>
    <submittedName>
        <fullName evidence="1">Transcriptional regulator</fullName>
    </submittedName>
</protein>
<dbReference type="AlphaFoldDB" id="A0A1F6T554"/>
<comment type="caution">
    <text evidence="1">The sequence shown here is derived from an EMBL/GenBank/DDBJ whole genome shotgun (WGS) entry which is preliminary data.</text>
</comment>
<gene>
    <name evidence="1" type="ORF">A2140_07200</name>
</gene>
<accession>A0A1F6T554</accession>
<organism evidence="1 2">
    <name type="scientific">Candidatus Muproteobacteria bacterium RBG_16_62_13</name>
    <dbReference type="NCBI Taxonomy" id="1817756"/>
    <lineage>
        <taxon>Bacteria</taxon>
        <taxon>Pseudomonadati</taxon>
        <taxon>Pseudomonadota</taxon>
        <taxon>Candidatus Muproteobacteria</taxon>
    </lineage>
</organism>
<dbReference type="EMBL" id="MFSQ01000064">
    <property type="protein sequence ID" value="OGI40139.1"/>
    <property type="molecule type" value="Genomic_DNA"/>
</dbReference>
<reference evidence="1 2" key="1">
    <citation type="journal article" date="2016" name="Nat. Commun.">
        <title>Thousands of microbial genomes shed light on interconnected biogeochemical processes in an aquifer system.</title>
        <authorList>
            <person name="Anantharaman K."/>
            <person name="Brown C.T."/>
            <person name="Hug L.A."/>
            <person name="Sharon I."/>
            <person name="Castelle C.J."/>
            <person name="Probst A.J."/>
            <person name="Thomas B.C."/>
            <person name="Singh A."/>
            <person name="Wilkins M.J."/>
            <person name="Karaoz U."/>
            <person name="Brodie E.L."/>
            <person name="Williams K.H."/>
            <person name="Hubbard S.S."/>
            <person name="Banfield J.F."/>
        </authorList>
    </citation>
    <scope>NUCLEOTIDE SEQUENCE [LARGE SCALE GENOMIC DNA]</scope>
</reference>
<dbReference type="STRING" id="1817756.A2140_07200"/>
<evidence type="ECO:0000313" key="1">
    <source>
        <dbReference type="EMBL" id="OGI40139.1"/>
    </source>
</evidence>